<feature type="transmembrane region" description="Helical" evidence="12">
    <location>
        <begin position="164"/>
        <end position="183"/>
    </location>
</feature>
<comment type="subcellular location">
    <subcellularLocation>
        <location evidence="1 12">Endoplasmic reticulum membrane</location>
        <topology evidence="1 12">Multi-pass membrane protein</topology>
    </subcellularLocation>
</comment>
<keyword evidence="7 12" id="KW-0808">Transferase</keyword>
<accession>A0A1E4RJZ0</accession>
<keyword evidence="8 12" id="KW-0812">Transmembrane</keyword>
<gene>
    <name evidence="13" type="ORF">HYPBUDRAFT_106842</name>
</gene>
<protein>
    <recommendedName>
        <fullName evidence="4 12">GPI mannosyltransferase 2</fullName>
        <ecNumber evidence="12">2.4.1.-</ecNumber>
    </recommendedName>
</protein>
<keyword evidence="10 12" id="KW-1133">Transmembrane helix</keyword>
<evidence type="ECO:0000313" key="14">
    <source>
        <dbReference type="Proteomes" id="UP000095085"/>
    </source>
</evidence>
<dbReference type="PANTHER" id="PTHR12468:SF2">
    <property type="entry name" value="GPI MANNOSYLTRANSFERASE 2"/>
    <property type="match status" value="1"/>
</dbReference>
<dbReference type="InterPro" id="IPR007315">
    <property type="entry name" value="PIG-V/Gpi18"/>
</dbReference>
<feature type="transmembrane region" description="Helical" evidence="12">
    <location>
        <begin position="225"/>
        <end position="254"/>
    </location>
</feature>
<name>A0A1E4RJZ0_9ASCO</name>
<keyword evidence="6 12" id="KW-0328">Glycosyltransferase</keyword>
<evidence type="ECO:0000256" key="2">
    <source>
        <dbReference type="ARBA" id="ARBA00004687"/>
    </source>
</evidence>
<dbReference type="STRING" id="984485.A0A1E4RJZ0"/>
<evidence type="ECO:0000256" key="1">
    <source>
        <dbReference type="ARBA" id="ARBA00004477"/>
    </source>
</evidence>
<dbReference type="GeneID" id="30993060"/>
<dbReference type="UniPathway" id="UPA00196"/>
<reference evidence="14" key="1">
    <citation type="submission" date="2016-05" db="EMBL/GenBank/DDBJ databases">
        <title>Comparative genomics of biotechnologically important yeasts.</title>
        <authorList>
            <consortium name="DOE Joint Genome Institute"/>
            <person name="Riley R."/>
            <person name="Haridas S."/>
            <person name="Wolfe K.H."/>
            <person name="Lopes M.R."/>
            <person name="Hittinger C.T."/>
            <person name="Goker M."/>
            <person name="Salamov A."/>
            <person name="Wisecaver J."/>
            <person name="Long T.M."/>
            <person name="Aerts A.L."/>
            <person name="Barry K."/>
            <person name="Choi C."/>
            <person name="Clum A."/>
            <person name="Coughlan A.Y."/>
            <person name="Deshpande S."/>
            <person name="Douglass A.P."/>
            <person name="Hanson S.J."/>
            <person name="Klenk H.-P."/>
            <person name="Labutti K."/>
            <person name="Lapidus A."/>
            <person name="Lindquist E."/>
            <person name="Lipzen A."/>
            <person name="Meier-Kolthoff J.P."/>
            <person name="Ohm R.A."/>
            <person name="Otillar R.P."/>
            <person name="Pangilinan J."/>
            <person name="Peng Y."/>
            <person name="Rokas A."/>
            <person name="Rosa C.A."/>
            <person name="Scheuner C."/>
            <person name="Sibirny A.A."/>
            <person name="Slot J.C."/>
            <person name="Stielow J.B."/>
            <person name="Sun H."/>
            <person name="Kurtzman C.P."/>
            <person name="Blackwell M."/>
            <person name="Grigoriev I.V."/>
            <person name="Jeffries T.W."/>
        </authorList>
    </citation>
    <scope>NUCLEOTIDE SEQUENCE [LARGE SCALE GENOMIC DNA]</scope>
    <source>
        <strain evidence="14">NRRL Y-1933</strain>
    </source>
</reference>
<comment type="pathway">
    <text evidence="2 12">Glycolipid biosynthesis; glycosylphosphatidylinositol-anchor biosynthesis.</text>
</comment>
<feature type="transmembrane region" description="Helical" evidence="12">
    <location>
        <begin position="359"/>
        <end position="377"/>
    </location>
</feature>
<evidence type="ECO:0000256" key="10">
    <source>
        <dbReference type="ARBA" id="ARBA00022989"/>
    </source>
</evidence>
<dbReference type="GO" id="GO:0120563">
    <property type="term" value="F:dol-P-Man:Man(1)GlcN-acyl-PI alpha-1,6-mannosyltransferase activity"/>
    <property type="evidence" value="ECO:0007669"/>
    <property type="project" value="EnsemblFungi"/>
</dbReference>
<evidence type="ECO:0000256" key="6">
    <source>
        <dbReference type="ARBA" id="ARBA00022676"/>
    </source>
</evidence>
<evidence type="ECO:0000256" key="5">
    <source>
        <dbReference type="ARBA" id="ARBA00022502"/>
    </source>
</evidence>
<feature type="transmembrane region" description="Helical" evidence="12">
    <location>
        <begin position="383"/>
        <end position="401"/>
    </location>
</feature>
<evidence type="ECO:0000256" key="8">
    <source>
        <dbReference type="ARBA" id="ARBA00022692"/>
    </source>
</evidence>
<dbReference type="GO" id="GO:0120097">
    <property type="term" value="C:glycosylphosphatidylinositol-mannosyltransferase II complex"/>
    <property type="evidence" value="ECO:0007669"/>
    <property type="project" value="EnsemblFungi"/>
</dbReference>
<dbReference type="Pfam" id="PF04188">
    <property type="entry name" value="Mannosyl_trans2"/>
    <property type="match status" value="1"/>
</dbReference>
<feature type="transmembrane region" description="Helical" evidence="12">
    <location>
        <begin position="266"/>
        <end position="286"/>
    </location>
</feature>
<evidence type="ECO:0000313" key="13">
    <source>
        <dbReference type="EMBL" id="ODV67598.1"/>
    </source>
</evidence>
<feature type="transmembrane region" description="Helical" evidence="12">
    <location>
        <begin position="413"/>
        <end position="432"/>
    </location>
</feature>
<evidence type="ECO:0000256" key="3">
    <source>
        <dbReference type="ARBA" id="ARBA00008698"/>
    </source>
</evidence>
<dbReference type="GO" id="GO:0006506">
    <property type="term" value="P:GPI anchor biosynthetic process"/>
    <property type="evidence" value="ECO:0007669"/>
    <property type="project" value="UniProtKB-UniPathway"/>
</dbReference>
<feature type="transmembrane region" description="Helical" evidence="12">
    <location>
        <begin position="121"/>
        <end position="144"/>
    </location>
</feature>
<evidence type="ECO:0000256" key="11">
    <source>
        <dbReference type="ARBA" id="ARBA00023136"/>
    </source>
</evidence>
<proteinExistence type="inferred from homology"/>
<evidence type="ECO:0000256" key="7">
    <source>
        <dbReference type="ARBA" id="ARBA00022679"/>
    </source>
</evidence>
<dbReference type="AlphaFoldDB" id="A0A1E4RJZ0"/>
<feature type="transmembrane region" description="Helical" evidence="12">
    <location>
        <begin position="333"/>
        <end position="352"/>
    </location>
</feature>
<sequence>MLSIKEHPITRLFQTFILVKVSQLALVYFTPVQFDTSTQLLLRTSYQTSKEVYINSYNSVLKPFVGSIIDNIIEKLVVWDVVYFADLFVNEIKYEHQFVFCPLWWRLIKLVSKVNRTPTNFYQLFIVSLWMSNILHFASVLMIWKLTKTVFNQSLGKFFNKDRISITSGITYILSPGAGFLTSSYSENACAFLCFTGLYLREISMNYENFNLKNSKLSIKDWRCYLLSGIFFAISYGMRANTLLLGIVYLYDLYVFSIKNHSQKDSLWSIISGSFLFTSLLVSNIYTYTVFCTGDLSPVWCSNTIPSLFQYAQGNYWNNGFLSYWTSNNIPNFLFALPTISISMISFKFFLIEYPMLKLLPILLVNSAVLVGGIFFWNTQILTRITTFLPIINWTLSIMILNYDRQSYFVKGFLYYLIIWNIVHVTLFAAFLPPA</sequence>
<keyword evidence="9 12" id="KW-0256">Endoplasmic reticulum</keyword>
<evidence type="ECO:0000256" key="9">
    <source>
        <dbReference type="ARBA" id="ARBA00022824"/>
    </source>
</evidence>
<dbReference type="Proteomes" id="UP000095085">
    <property type="component" value="Unassembled WGS sequence"/>
</dbReference>
<dbReference type="OrthoDB" id="10252502at2759"/>
<feature type="transmembrane region" description="Helical" evidence="12">
    <location>
        <begin position="12"/>
        <end position="30"/>
    </location>
</feature>
<keyword evidence="14" id="KW-1185">Reference proteome</keyword>
<dbReference type="PANTHER" id="PTHR12468">
    <property type="entry name" value="GPI MANNOSYLTRANSFERASE 2"/>
    <property type="match status" value="1"/>
</dbReference>
<comment type="function">
    <text evidence="12">Mannosyltransferase involved in glycosylphosphatidylinositol-anchor biosynthesis.</text>
</comment>
<comment type="similarity">
    <text evidence="3 12">Belongs to the PIGV family.</text>
</comment>
<keyword evidence="5 12" id="KW-0337">GPI-anchor biosynthesis</keyword>
<keyword evidence="11 12" id="KW-0472">Membrane</keyword>
<organism evidence="13 14">
    <name type="scientific">Hyphopichia burtonii NRRL Y-1933</name>
    <dbReference type="NCBI Taxonomy" id="984485"/>
    <lineage>
        <taxon>Eukaryota</taxon>
        <taxon>Fungi</taxon>
        <taxon>Dikarya</taxon>
        <taxon>Ascomycota</taxon>
        <taxon>Saccharomycotina</taxon>
        <taxon>Pichiomycetes</taxon>
        <taxon>Debaryomycetaceae</taxon>
        <taxon>Hyphopichia</taxon>
    </lineage>
</organism>
<dbReference type="RefSeq" id="XP_020076665.1">
    <property type="nucleotide sequence ID" value="XM_020218510.1"/>
</dbReference>
<dbReference type="EC" id="2.4.1.-" evidence="12"/>
<evidence type="ECO:0000256" key="12">
    <source>
        <dbReference type="RuleBase" id="RU363112"/>
    </source>
</evidence>
<evidence type="ECO:0000256" key="4">
    <source>
        <dbReference type="ARBA" id="ARBA00013795"/>
    </source>
</evidence>
<dbReference type="EMBL" id="KV454540">
    <property type="protein sequence ID" value="ODV67598.1"/>
    <property type="molecule type" value="Genomic_DNA"/>
</dbReference>
<dbReference type="GO" id="GO:0005789">
    <property type="term" value="C:endoplasmic reticulum membrane"/>
    <property type="evidence" value="ECO:0007669"/>
    <property type="project" value="UniProtKB-SubCell"/>
</dbReference>